<gene>
    <name evidence="1" type="primary">MADS18</name>
</gene>
<organism evidence="1">
    <name type="scientific">Hippophae rhamnoides</name>
    <name type="common">sea-buckthorn</name>
    <dbReference type="NCBI Taxonomy" id="193516"/>
    <lineage>
        <taxon>Eukaryota</taxon>
        <taxon>Viridiplantae</taxon>
        <taxon>Streptophyta</taxon>
        <taxon>Embryophyta</taxon>
        <taxon>Tracheophyta</taxon>
        <taxon>Spermatophyta</taxon>
        <taxon>Magnoliopsida</taxon>
        <taxon>eudicotyledons</taxon>
        <taxon>Gunneridae</taxon>
        <taxon>Pentapetalae</taxon>
        <taxon>rosids</taxon>
        <taxon>fabids</taxon>
        <taxon>Rosales</taxon>
        <taxon>Elaeagnaceae</taxon>
        <taxon>Hippophae</taxon>
    </lineage>
</organism>
<reference evidence="1" key="1">
    <citation type="journal article" date="2024" name="Front. Plant Sci.">
        <title>Genome-wide analysis of the MADS-box gene family of sea buckthorn (Hippophae rhamnoides ssp. sinensis) and their potential role in floral organ development.</title>
        <authorList>
            <person name="Zhao J."/>
            <person name="Xu Y."/>
            <person name="Zhang Z."/>
            <person name="Zhao M."/>
            <person name="Li K."/>
            <person name="Wang F."/>
            <person name="Sun K."/>
        </authorList>
    </citation>
    <scope>NUCLEOTIDE SEQUENCE</scope>
</reference>
<evidence type="ECO:0000313" key="1">
    <source>
        <dbReference type="EMBL" id="XBP28213.1"/>
    </source>
</evidence>
<dbReference type="EMBL" id="PP400853">
    <property type="protein sequence ID" value="XBP28213.1"/>
    <property type="molecule type" value="mRNA"/>
</dbReference>
<dbReference type="AlphaFoldDB" id="A0AAU7LJA5"/>
<sequence>MNGGIFQLKQLAHKNYNKCILHFKNPPNNDSTNAIVEAHKKFMLNETKQHNEILEEVELEKERDKMREGENEWWDVPIETLDLEELQQMHSSFQVIRNNSTNNFNERSVFVEAHKKFMLDEAKQQHNEILKEVELEKERDEMVEIIKN</sequence>
<name>A0AAU7LJA5_9ROSA</name>
<proteinExistence type="evidence at transcript level"/>
<reference evidence="1" key="2">
    <citation type="submission" date="2024-02" db="EMBL/GenBank/DDBJ databases">
        <authorList>
            <person name="Xu Y."/>
            <person name="Zhao J."/>
        </authorList>
    </citation>
    <scope>NUCLEOTIDE SEQUENCE</scope>
</reference>
<accession>A0AAU7LJA5</accession>
<protein>
    <submittedName>
        <fullName evidence="1">MADS18</fullName>
    </submittedName>
</protein>